<reference evidence="3" key="1">
    <citation type="journal article" date="2019" name="Int. J. Syst. Evol. Microbiol.">
        <title>The Global Catalogue of Microorganisms (GCM) 10K type strain sequencing project: providing services to taxonomists for standard genome sequencing and annotation.</title>
        <authorList>
            <consortium name="The Broad Institute Genomics Platform"/>
            <consortium name="The Broad Institute Genome Sequencing Center for Infectious Disease"/>
            <person name="Wu L."/>
            <person name="Ma J."/>
        </authorList>
    </citation>
    <scope>NUCLEOTIDE SEQUENCE [LARGE SCALE GENOMIC DNA]</scope>
    <source>
        <strain evidence="3">JCM 7356</strain>
    </source>
</reference>
<evidence type="ECO:0000259" key="1">
    <source>
        <dbReference type="Pfam" id="PF05685"/>
    </source>
</evidence>
<comment type="caution">
    <text evidence="2">The sequence shown here is derived from an EMBL/GenBank/DDBJ whole genome shotgun (WGS) entry which is preliminary data.</text>
</comment>
<dbReference type="Gene3D" id="3.90.1570.10">
    <property type="entry name" value="tt1808, chain A"/>
    <property type="match status" value="1"/>
</dbReference>
<dbReference type="EMBL" id="BAAATR010000001">
    <property type="protein sequence ID" value="GAA2225422.1"/>
    <property type="molecule type" value="Genomic_DNA"/>
</dbReference>
<dbReference type="InterPro" id="IPR011335">
    <property type="entry name" value="Restrct_endonuc-II-like"/>
</dbReference>
<protein>
    <recommendedName>
        <fullName evidence="1">Putative restriction endonuclease domain-containing protein</fullName>
    </recommendedName>
</protein>
<feature type="domain" description="Putative restriction endonuclease" evidence="1">
    <location>
        <begin position="20"/>
        <end position="168"/>
    </location>
</feature>
<dbReference type="Pfam" id="PF05685">
    <property type="entry name" value="Uma2"/>
    <property type="match status" value="1"/>
</dbReference>
<accession>A0ABP5Q403</accession>
<dbReference type="RefSeq" id="WP_344634039.1">
    <property type="nucleotide sequence ID" value="NZ_BAAATR010000001.1"/>
</dbReference>
<name>A0ABP5Q403_9ACTN</name>
<evidence type="ECO:0000313" key="2">
    <source>
        <dbReference type="EMBL" id="GAA2225422.1"/>
    </source>
</evidence>
<evidence type="ECO:0000313" key="3">
    <source>
        <dbReference type="Proteomes" id="UP001500305"/>
    </source>
</evidence>
<dbReference type="PANTHER" id="PTHR35400">
    <property type="entry name" value="SLR1083 PROTEIN"/>
    <property type="match status" value="1"/>
</dbReference>
<dbReference type="PANTHER" id="PTHR35400:SF3">
    <property type="entry name" value="SLL1072 PROTEIN"/>
    <property type="match status" value="1"/>
</dbReference>
<organism evidence="2 3">
    <name type="scientific">Kitasatospora cystarginea</name>
    <dbReference type="NCBI Taxonomy" id="58350"/>
    <lineage>
        <taxon>Bacteria</taxon>
        <taxon>Bacillati</taxon>
        <taxon>Actinomycetota</taxon>
        <taxon>Actinomycetes</taxon>
        <taxon>Kitasatosporales</taxon>
        <taxon>Streptomycetaceae</taxon>
        <taxon>Kitasatospora</taxon>
    </lineage>
</organism>
<proteinExistence type="predicted"/>
<dbReference type="SUPFAM" id="SSF52980">
    <property type="entry name" value="Restriction endonuclease-like"/>
    <property type="match status" value="1"/>
</dbReference>
<keyword evidence="3" id="KW-1185">Reference proteome</keyword>
<dbReference type="Proteomes" id="UP001500305">
    <property type="component" value="Unassembled WGS sequence"/>
</dbReference>
<sequence>MTAMSTESAWDVLEGVNLPGGYRVEITDGKIIMTPRGMGQWKVIYKAARQIEDQLAGRGDFLSDVMVDFPSSLYGYAPDLAVVSPNAELNSRGRYEWHDLEAVLEVVSRSNQDNDFVKKFRLYAECGIPVYVVIDPSEAVCTVHTGPQRSGTYADQQKVPFGEDLHVPLEGRTLVIRTDEFPKDPG</sequence>
<dbReference type="InterPro" id="IPR012296">
    <property type="entry name" value="Nuclease_put_TT1808"/>
</dbReference>
<dbReference type="InterPro" id="IPR008538">
    <property type="entry name" value="Uma2"/>
</dbReference>
<gene>
    <name evidence="2" type="ORF">GCM10010430_00160</name>
</gene>
<dbReference type="CDD" id="cd06260">
    <property type="entry name" value="DUF820-like"/>
    <property type="match status" value="1"/>
</dbReference>